<dbReference type="SUPFAM" id="SSF53474">
    <property type="entry name" value="alpha/beta-Hydrolases"/>
    <property type="match status" value="1"/>
</dbReference>
<dbReference type="Gene3D" id="3.40.50.1820">
    <property type="entry name" value="alpha/beta hydrolase"/>
    <property type="match status" value="1"/>
</dbReference>
<protein>
    <submittedName>
        <fullName evidence="4">CocE/NonD family hydrolase</fullName>
    </submittedName>
</protein>
<gene>
    <name evidence="4" type="ORF">HYX28_07450</name>
</gene>
<dbReference type="InterPro" id="IPR029058">
    <property type="entry name" value="AB_hydrolase_fold"/>
</dbReference>
<dbReference type="InterPro" id="IPR013736">
    <property type="entry name" value="Xaa-Pro_dipept_C"/>
</dbReference>
<dbReference type="Pfam" id="PF02129">
    <property type="entry name" value="Peptidase_S15"/>
    <property type="match status" value="1"/>
</dbReference>
<keyword evidence="2" id="KW-0732">Signal</keyword>
<proteinExistence type="predicted"/>
<organism evidence="4 5">
    <name type="scientific">Candidatus Korobacter versatilis</name>
    <dbReference type="NCBI Taxonomy" id="658062"/>
    <lineage>
        <taxon>Bacteria</taxon>
        <taxon>Pseudomonadati</taxon>
        <taxon>Acidobacteriota</taxon>
        <taxon>Terriglobia</taxon>
        <taxon>Terriglobales</taxon>
        <taxon>Candidatus Korobacteraceae</taxon>
        <taxon>Candidatus Korobacter</taxon>
    </lineage>
</organism>
<sequence length="595" mass="67098">MKSRVILFCLVLLSAAFAQENPPKPEPPKDVDLIWGVRIPMRDWVKMNATVYKPHGQTEKLPVVFTFTPYISDSYHARAWYFAQHGYVFALVDVRGRGNSEGSFEPFANEGRDGHDVVEWLAQQTWSNGAVTMWGGSYAGFDQWSTMKELPPHLKTIVPVASAYAAADFPFFKNVGYPYEMQWLTYTSGVTGQGNLFGESAFWIQKFRERYLANAPFRDLDKIVGNTSTVWRKWMEHPAPDAYWSAMAPTHAQYARINVPILSITGMYDGDQTGALTYYREHMQYGSAEAKAKHFLIIGPWDHAGTRTPKAEVGGLTFGAPSVLDMNKLHKEWWDWTLKSGAKPEFLKKRVAYYVTGKDEWKYADSLEAISSATDTLYLTSNGHADSVFESGRLTPHTHQPVASAPPDKWTYDPLDTRPGAELEKEDIEKYITDQRYALNLFGNGVVYHSAPFEQDTEISGTLKLTVWLAMDVPDTDINVNVYEILRDGGSIALTSDLIRARYRDSLTEAKLVKAGEINKYEFNTFQWMSRLVKKGSRLRLVINCPNSIYVQKNYNSGGVVADESGKDARTAHITLYHNDKRPSALVLPVVADGK</sequence>
<dbReference type="NCBIfam" id="TIGR00976">
    <property type="entry name" value="CocE_NonD"/>
    <property type="match status" value="1"/>
</dbReference>
<dbReference type="Pfam" id="PF08530">
    <property type="entry name" value="PepX_C"/>
    <property type="match status" value="1"/>
</dbReference>
<dbReference type="AlphaFoldDB" id="A0A932A8M3"/>
<dbReference type="InterPro" id="IPR000383">
    <property type="entry name" value="Xaa-Pro-like_dom"/>
</dbReference>
<evidence type="ECO:0000313" key="5">
    <source>
        <dbReference type="Proteomes" id="UP000779809"/>
    </source>
</evidence>
<dbReference type="Gene3D" id="2.60.120.260">
    <property type="entry name" value="Galactose-binding domain-like"/>
    <property type="match status" value="1"/>
</dbReference>
<keyword evidence="1 4" id="KW-0378">Hydrolase</keyword>
<name>A0A932A8M3_9BACT</name>
<evidence type="ECO:0000256" key="1">
    <source>
        <dbReference type="ARBA" id="ARBA00022801"/>
    </source>
</evidence>
<dbReference type="InterPro" id="IPR008979">
    <property type="entry name" value="Galactose-bd-like_sf"/>
</dbReference>
<dbReference type="SUPFAM" id="SSF49785">
    <property type="entry name" value="Galactose-binding domain-like"/>
    <property type="match status" value="1"/>
</dbReference>
<dbReference type="Proteomes" id="UP000779809">
    <property type="component" value="Unassembled WGS sequence"/>
</dbReference>
<dbReference type="InterPro" id="IPR005674">
    <property type="entry name" value="CocE/Ser_esterase"/>
</dbReference>
<feature type="signal peptide" evidence="2">
    <location>
        <begin position="1"/>
        <end position="18"/>
    </location>
</feature>
<accession>A0A932A8M3</accession>
<dbReference type="EMBL" id="JACPNR010000009">
    <property type="protein sequence ID" value="MBI2678602.1"/>
    <property type="molecule type" value="Genomic_DNA"/>
</dbReference>
<dbReference type="SMART" id="SM00939">
    <property type="entry name" value="PepX_C"/>
    <property type="match status" value="1"/>
</dbReference>
<feature type="domain" description="Xaa-Pro dipeptidyl-peptidase C-terminal" evidence="3">
    <location>
        <begin position="331"/>
        <end position="587"/>
    </location>
</feature>
<evidence type="ECO:0000313" key="4">
    <source>
        <dbReference type="EMBL" id="MBI2678602.1"/>
    </source>
</evidence>
<feature type="chain" id="PRO_5036997466" evidence="2">
    <location>
        <begin position="19"/>
        <end position="595"/>
    </location>
</feature>
<dbReference type="GO" id="GO:0008239">
    <property type="term" value="F:dipeptidyl-peptidase activity"/>
    <property type="evidence" value="ECO:0007669"/>
    <property type="project" value="InterPro"/>
</dbReference>
<evidence type="ECO:0000256" key="2">
    <source>
        <dbReference type="SAM" id="SignalP"/>
    </source>
</evidence>
<comment type="caution">
    <text evidence="4">The sequence shown here is derived from an EMBL/GenBank/DDBJ whole genome shotgun (WGS) entry which is preliminary data.</text>
</comment>
<reference evidence="4" key="1">
    <citation type="submission" date="2020-07" db="EMBL/GenBank/DDBJ databases">
        <title>Huge and variable diversity of episymbiotic CPR bacteria and DPANN archaea in groundwater ecosystems.</title>
        <authorList>
            <person name="He C.Y."/>
            <person name="Keren R."/>
            <person name="Whittaker M."/>
            <person name="Farag I.F."/>
            <person name="Doudna J."/>
            <person name="Cate J.H.D."/>
            <person name="Banfield J.F."/>
        </authorList>
    </citation>
    <scope>NUCLEOTIDE SEQUENCE</scope>
    <source>
        <strain evidence="4">NC_groundwater_580_Pr5_B-0.1um_64_19</strain>
    </source>
</reference>
<evidence type="ECO:0000259" key="3">
    <source>
        <dbReference type="SMART" id="SM00939"/>
    </source>
</evidence>
<dbReference type="Gene3D" id="1.10.3020.10">
    <property type="entry name" value="alpha-amino acid ester hydrolase ( Helical cap domain)"/>
    <property type="match status" value="1"/>
</dbReference>